<dbReference type="SUPFAM" id="SSF81271">
    <property type="entry name" value="TGS-like"/>
    <property type="match status" value="1"/>
</dbReference>
<dbReference type="GO" id="GO:0016301">
    <property type="term" value="F:kinase activity"/>
    <property type="evidence" value="ECO:0007669"/>
    <property type="project" value="UniProtKB-KW"/>
</dbReference>
<dbReference type="SUPFAM" id="SSF55186">
    <property type="entry name" value="ThrRS/AlaRS common domain"/>
    <property type="match status" value="1"/>
</dbReference>
<dbReference type="GO" id="GO:0005524">
    <property type="term" value="F:ATP binding"/>
    <property type="evidence" value="ECO:0007669"/>
    <property type="project" value="InterPro"/>
</dbReference>
<dbReference type="EMBL" id="PGET01000001">
    <property type="protein sequence ID" value="PJJ27955.1"/>
    <property type="molecule type" value="Genomic_DNA"/>
</dbReference>
<protein>
    <submittedName>
        <fullName evidence="2">Uridine kinase</fullName>
    </submittedName>
</protein>
<dbReference type="Pfam" id="PF00485">
    <property type="entry name" value="PRK"/>
    <property type="match status" value="1"/>
</dbReference>
<comment type="caution">
    <text evidence="2">The sequence shown here is derived from an EMBL/GenBank/DDBJ whole genome shotgun (WGS) entry which is preliminary data.</text>
</comment>
<proteinExistence type="predicted"/>
<dbReference type="InterPro" id="IPR003593">
    <property type="entry name" value="AAA+_ATPase"/>
</dbReference>
<keyword evidence="2" id="KW-0808">Transferase</keyword>
<evidence type="ECO:0000313" key="3">
    <source>
        <dbReference type="Proteomes" id="UP000231092"/>
    </source>
</evidence>
<dbReference type="InterPro" id="IPR012676">
    <property type="entry name" value="TGS-like"/>
</dbReference>
<dbReference type="Proteomes" id="UP000231092">
    <property type="component" value="Unassembled WGS sequence"/>
</dbReference>
<dbReference type="OrthoDB" id="9764644at2"/>
<dbReference type="Gene3D" id="3.30.980.10">
    <property type="entry name" value="Threonyl-trna Synthetase, Chain A, domain 2"/>
    <property type="match status" value="1"/>
</dbReference>
<evidence type="ECO:0000313" key="2">
    <source>
        <dbReference type="EMBL" id="PJJ27955.1"/>
    </source>
</evidence>
<dbReference type="Gene3D" id="3.10.20.30">
    <property type="match status" value="1"/>
</dbReference>
<sequence length="553" mass="63835">MAVVTINGVEKQYPIGTSYQDIAKEYQPQYENDILLVSINGKLSELHKKVQFDCSLRFFTGKDQPGIQTYHRSAIFVMMKAFYDVAGAENIEKVTVDFSLGKGYYMQAHGKIGLTEELLSRVKSRMQDYVSQKIPIMKRSVNTDDAIDLFHKHRMYDKERLFRYRRVSRVNIYSIGGFEDYYYGYMVQNTGYIKYFDLILHDDGFMLMLPQKENPKEVPVFEPEKKKKLFRVLKESVKWGERLNVSHVGALNEEIASGNINELILIQEALQEKKIAEIAERIGADRSKKFVMIAGPSSSGKTTFSHRLSVQLKAQGMIPHPIAVDDYFVNRVDSPKNPDGSYNYEVLESLDIEQFNKDMTALLAGETVEMPRYQFKTGVREYRGDYLKLGEDDILVIEGIHCLNDRLSYTLPKESKFRVYVSALTQLNIDEHNRIPTTDCRLIRRMVRDARTRGASAQDTIRMWPAVRAGEEEYIFPFQESADMMFNSATVYELAVLKQYAEPLLFGIPRESPEYMEAKRMLKFLDYFLGVNCEDIPRNSIVREFIGGSCFKV</sequence>
<dbReference type="AlphaFoldDB" id="A0A2M8Z3B6"/>
<dbReference type="CDD" id="cd02028">
    <property type="entry name" value="UMPK_like"/>
    <property type="match status" value="1"/>
</dbReference>
<dbReference type="PROSITE" id="PS51880">
    <property type="entry name" value="TGS"/>
    <property type="match status" value="1"/>
</dbReference>
<feature type="domain" description="TGS" evidence="1">
    <location>
        <begin position="1"/>
        <end position="60"/>
    </location>
</feature>
<dbReference type="Gene3D" id="3.40.50.300">
    <property type="entry name" value="P-loop containing nucleotide triphosphate hydrolases"/>
    <property type="match status" value="1"/>
</dbReference>
<dbReference type="InterPro" id="IPR018163">
    <property type="entry name" value="Thr/Ala-tRNA-synth_IIc_edit"/>
</dbReference>
<evidence type="ECO:0000259" key="1">
    <source>
        <dbReference type="PROSITE" id="PS51880"/>
    </source>
</evidence>
<dbReference type="RefSeq" id="WP_100304519.1">
    <property type="nucleotide sequence ID" value="NZ_PGET01000001.1"/>
</dbReference>
<organism evidence="2 3">
    <name type="scientific">[Clostridium] celerecrescens 18A</name>
    <dbReference type="NCBI Taxonomy" id="1286362"/>
    <lineage>
        <taxon>Bacteria</taxon>
        <taxon>Bacillati</taxon>
        <taxon>Bacillota</taxon>
        <taxon>Clostridia</taxon>
        <taxon>Lachnospirales</taxon>
        <taxon>Lachnospiraceae</taxon>
        <taxon>Lacrimispora</taxon>
    </lineage>
</organism>
<gene>
    <name evidence="2" type="ORF">H171_1439</name>
</gene>
<dbReference type="PANTHER" id="PTHR10285">
    <property type="entry name" value="URIDINE KINASE"/>
    <property type="match status" value="1"/>
</dbReference>
<dbReference type="InterPro" id="IPR012675">
    <property type="entry name" value="Beta-grasp_dom_sf"/>
</dbReference>
<dbReference type="SMART" id="SM00382">
    <property type="entry name" value="AAA"/>
    <property type="match status" value="1"/>
</dbReference>
<reference evidence="2 3" key="1">
    <citation type="submission" date="2017-11" db="EMBL/GenBank/DDBJ databases">
        <title>Understudied soil microbes with underappreciated capabilities: Untangling the Clostridium saccharolyticum group.</title>
        <authorList>
            <person name="Leschine S."/>
        </authorList>
    </citation>
    <scope>NUCLEOTIDE SEQUENCE [LARGE SCALE GENOMIC DNA]</scope>
    <source>
        <strain evidence="2 3">18A</strain>
    </source>
</reference>
<name>A0A2M8Z3B6_9FIRM</name>
<dbReference type="InterPro" id="IPR004095">
    <property type="entry name" value="TGS"/>
</dbReference>
<dbReference type="CDD" id="cd01667">
    <property type="entry name" value="TGS_ThrRS"/>
    <property type="match status" value="1"/>
</dbReference>
<dbReference type="SUPFAM" id="SSF52540">
    <property type="entry name" value="P-loop containing nucleoside triphosphate hydrolases"/>
    <property type="match status" value="1"/>
</dbReference>
<accession>A0A2M8Z3B6</accession>
<keyword evidence="2" id="KW-0418">Kinase</keyword>
<dbReference type="InterPro" id="IPR006083">
    <property type="entry name" value="PRK/URK"/>
</dbReference>
<dbReference type="InterPro" id="IPR027417">
    <property type="entry name" value="P-loop_NTPase"/>
</dbReference>